<dbReference type="EMBL" id="CALSGD010001635">
    <property type="protein sequence ID" value="CAH7458632.1"/>
    <property type="molecule type" value="Genomic_DNA"/>
</dbReference>
<feature type="coiled-coil region" evidence="2">
    <location>
        <begin position="28"/>
        <end position="193"/>
    </location>
</feature>
<dbReference type="PANTHER" id="PTHR21694">
    <property type="entry name" value="COILED-COIL DOMAIN-CONTAINING PROTEIN 63"/>
    <property type="match status" value="1"/>
</dbReference>
<name>A0AAV0AD04_PHORO</name>
<evidence type="ECO:0000256" key="1">
    <source>
        <dbReference type="ARBA" id="ARBA00023054"/>
    </source>
</evidence>
<dbReference type="GO" id="GO:0003341">
    <property type="term" value="P:cilium movement"/>
    <property type="evidence" value="ECO:0007669"/>
    <property type="project" value="TreeGrafter"/>
</dbReference>
<sequence>MRLGMSARSARSEEGSDVFLEGPVDWELSRLQRQCKVMEGERRAYSKEVHQRISKQLEEIRQLEVLRAKLQMQIGVAQSQVKRLRDTKRLEDMDRLLKCRAQVQVETEALQEQTRALDKQIQEWESHILTQNKEASNPSVILDQKVKVQRRIKILEDQLDRVTCQFDVQLVRNAALREELDLLRIERARYLNMDRKLKKEIHLLREMVGALSTSSTSAYTAREEAKTKMGMLRERAEKEVSQNETEAQILQRQISHLEQLHRFLKLKNHDRQPDPDIVQKQEQRAWEVAEGLRKTSQEKLVLRFEDTMNKLAQLTGESDPDQLVEKYLELEERNFAEFNFINEQNSELHHLQEEIKEMQEALVSEHASQDSQHLQQQQQCRVLQQDVDKVRSESQQLEVHLLALQAQLEKLKADIQLLFDKAQCDSSVIKDLLGVKTYMRDRDMGLFLSNIEKRLVQLLIVQAFLEVQNHTPLAEAALLALGQSQEDPPKKTTPLQPPDTLEDSPAFVVKEDYPMSKEELLSQVVKAVELKNLEESPRKLDSSPSLAFSSTEISLSGPTLGISKRTSTVPESILSHKTSRGRGTGSISHVTFGDSGSVTGPVTLGSASASGVASRRSSGAARGGFKHSSSSSYLGSTGYLETSRHESLAGGTQSQSVASELSRGPSSSSGQASSALPASRPSSSTSKDSRAYN</sequence>
<feature type="compositionally biased region" description="Low complexity" evidence="3">
    <location>
        <begin position="658"/>
        <end position="686"/>
    </location>
</feature>
<evidence type="ECO:0000256" key="3">
    <source>
        <dbReference type="SAM" id="MobiDB-lite"/>
    </source>
</evidence>
<reference evidence="5" key="1">
    <citation type="submission" date="2022-06" db="EMBL/GenBank/DDBJ databases">
        <authorList>
            <person name="Andreotti S."/>
            <person name="Wyler E."/>
        </authorList>
    </citation>
    <scope>NUCLEOTIDE SEQUENCE</scope>
</reference>
<evidence type="ECO:0000313" key="6">
    <source>
        <dbReference type="Proteomes" id="UP001152836"/>
    </source>
</evidence>
<dbReference type="Pfam" id="PF21773">
    <property type="entry name" value="ODAD1_CC"/>
    <property type="match status" value="1"/>
</dbReference>
<dbReference type="InterPro" id="IPR049258">
    <property type="entry name" value="ODAD1_CC"/>
</dbReference>
<feature type="region of interest" description="Disordered" evidence="3">
    <location>
        <begin position="559"/>
        <end position="693"/>
    </location>
</feature>
<comment type="caution">
    <text evidence="5">The sequence shown here is derived from an EMBL/GenBank/DDBJ whole genome shotgun (WGS) entry which is preliminary data.</text>
</comment>
<feature type="region of interest" description="Disordered" evidence="3">
    <location>
        <begin position="482"/>
        <end position="503"/>
    </location>
</feature>
<accession>A0AAV0AD04</accession>
<feature type="compositionally biased region" description="Low complexity" evidence="3">
    <location>
        <begin position="628"/>
        <end position="640"/>
    </location>
</feature>
<evidence type="ECO:0000259" key="4">
    <source>
        <dbReference type="Pfam" id="PF21773"/>
    </source>
</evidence>
<dbReference type="Proteomes" id="UP001152836">
    <property type="component" value="Unassembled WGS sequence"/>
</dbReference>
<evidence type="ECO:0000256" key="2">
    <source>
        <dbReference type="SAM" id="Coils"/>
    </source>
</evidence>
<feature type="coiled-coil region" evidence="2">
    <location>
        <begin position="341"/>
        <end position="421"/>
    </location>
</feature>
<dbReference type="GO" id="GO:0036158">
    <property type="term" value="P:outer dynein arm assembly"/>
    <property type="evidence" value="ECO:0007669"/>
    <property type="project" value="TreeGrafter"/>
</dbReference>
<feature type="compositionally biased region" description="Polar residues" evidence="3">
    <location>
        <begin position="585"/>
        <end position="600"/>
    </location>
</feature>
<organism evidence="5 6">
    <name type="scientific">Phodopus roborovskii</name>
    <name type="common">Roborovski's desert hamster</name>
    <name type="synonym">Cricetulus roborovskii</name>
    <dbReference type="NCBI Taxonomy" id="109678"/>
    <lineage>
        <taxon>Eukaryota</taxon>
        <taxon>Metazoa</taxon>
        <taxon>Chordata</taxon>
        <taxon>Craniata</taxon>
        <taxon>Vertebrata</taxon>
        <taxon>Euteleostomi</taxon>
        <taxon>Mammalia</taxon>
        <taxon>Eutheria</taxon>
        <taxon>Euarchontoglires</taxon>
        <taxon>Glires</taxon>
        <taxon>Rodentia</taxon>
        <taxon>Myomorpha</taxon>
        <taxon>Muroidea</taxon>
        <taxon>Cricetidae</taxon>
        <taxon>Cricetinae</taxon>
        <taxon>Phodopus</taxon>
    </lineage>
</organism>
<gene>
    <name evidence="5" type="primary">Ccdc114</name>
    <name evidence="5" type="ORF">PHOROB_LOCUS17530</name>
</gene>
<feature type="coiled-coil region" evidence="2">
    <location>
        <begin position="233"/>
        <end position="267"/>
    </location>
</feature>
<evidence type="ECO:0000313" key="5">
    <source>
        <dbReference type="EMBL" id="CAH7458632.1"/>
    </source>
</evidence>
<feature type="compositionally biased region" description="Low complexity" evidence="3">
    <location>
        <begin position="605"/>
        <end position="620"/>
    </location>
</feature>
<feature type="domain" description="ODAD1 central coiled coil region" evidence="4">
    <location>
        <begin position="149"/>
        <end position="434"/>
    </location>
</feature>
<protein>
    <submittedName>
        <fullName evidence="5">Ccdc114 protein</fullName>
    </submittedName>
</protein>
<dbReference type="AlphaFoldDB" id="A0AAV0AD04"/>
<keyword evidence="6" id="KW-1185">Reference proteome</keyword>
<dbReference type="GO" id="GO:0005930">
    <property type="term" value="C:axoneme"/>
    <property type="evidence" value="ECO:0007669"/>
    <property type="project" value="TreeGrafter"/>
</dbReference>
<dbReference type="PANTHER" id="PTHR21694:SF35">
    <property type="entry name" value="OUTER DYNEIN ARM-DOCKING COMPLEX SUBUNIT 1"/>
    <property type="match status" value="1"/>
</dbReference>
<proteinExistence type="predicted"/>
<dbReference type="InterPro" id="IPR051876">
    <property type="entry name" value="ODA-DC/CCD"/>
</dbReference>
<keyword evidence="1 2" id="KW-0175">Coiled coil</keyword>